<dbReference type="EMBL" id="JACXVP010000007">
    <property type="protein sequence ID" value="KAG5597123.1"/>
    <property type="molecule type" value="Genomic_DNA"/>
</dbReference>
<sequence>MIHSIHDTCASITHVFPLITHNSLCLNFIAMVRELLEFTDASLCLQPSFFSTVKKCVVLFSVALIKEGIIPDDALDSLILTESNKEVLVL</sequence>
<evidence type="ECO:0000313" key="1">
    <source>
        <dbReference type="EMBL" id="KAG5597123.1"/>
    </source>
</evidence>
<name>A0A9J5Y8R2_SOLCO</name>
<dbReference type="AlphaFoldDB" id="A0A9J5Y8R2"/>
<proteinExistence type="predicted"/>
<accession>A0A9J5Y8R2</accession>
<reference evidence="1 2" key="1">
    <citation type="submission" date="2020-09" db="EMBL/GenBank/DDBJ databases">
        <title>De no assembly of potato wild relative species, Solanum commersonii.</title>
        <authorList>
            <person name="Cho K."/>
        </authorList>
    </citation>
    <scope>NUCLEOTIDE SEQUENCE [LARGE SCALE GENOMIC DNA]</scope>
    <source>
        <strain evidence="1">LZ3.2</strain>
        <tissue evidence="1">Leaf</tissue>
    </source>
</reference>
<dbReference type="Proteomes" id="UP000824120">
    <property type="component" value="Chromosome 7"/>
</dbReference>
<organism evidence="1 2">
    <name type="scientific">Solanum commersonii</name>
    <name type="common">Commerson's wild potato</name>
    <name type="synonym">Commerson's nightshade</name>
    <dbReference type="NCBI Taxonomy" id="4109"/>
    <lineage>
        <taxon>Eukaryota</taxon>
        <taxon>Viridiplantae</taxon>
        <taxon>Streptophyta</taxon>
        <taxon>Embryophyta</taxon>
        <taxon>Tracheophyta</taxon>
        <taxon>Spermatophyta</taxon>
        <taxon>Magnoliopsida</taxon>
        <taxon>eudicotyledons</taxon>
        <taxon>Gunneridae</taxon>
        <taxon>Pentapetalae</taxon>
        <taxon>asterids</taxon>
        <taxon>lamiids</taxon>
        <taxon>Solanales</taxon>
        <taxon>Solanaceae</taxon>
        <taxon>Solanoideae</taxon>
        <taxon>Solaneae</taxon>
        <taxon>Solanum</taxon>
    </lineage>
</organism>
<protein>
    <submittedName>
        <fullName evidence="1">Uncharacterized protein</fullName>
    </submittedName>
</protein>
<comment type="caution">
    <text evidence="1">The sequence shown here is derived from an EMBL/GenBank/DDBJ whole genome shotgun (WGS) entry which is preliminary data.</text>
</comment>
<gene>
    <name evidence="1" type="ORF">H5410_038355</name>
</gene>
<evidence type="ECO:0000313" key="2">
    <source>
        <dbReference type="Proteomes" id="UP000824120"/>
    </source>
</evidence>
<keyword evidence="2" id="KW-1185">Reference proteome</keyword>